<dbReference type="EMBL" id="JAHVAH010000001">
    <property type="protein sequence ID" value="MBW0144399.1"/>
    <property type="molecule type" value="Genomic_DNA"/>
</dbReference>
<keyword evidence="5 6" id="KW-0131">Cell cycle</keyword>
<evidence type="ECO:0000256" key="4">
    <source>
        <dbReference type="ARBA" id="ARBA00022840"/>
    </source>
</evidence>
<keyword evidence="1 6" id="KW-0436">Ligase</keyword>
<evidence type="ECO:0000256" key="5">
    <source>
        <dbReference type="ARBA" id="ARBA00023306"/>
    </source>
</evidence>
<feature type="binding site" evidence="6">
    <location>
        <begin position="116"/>
        <end position="122"/>
    </location>
    <ligand>
        <name>ATP</name>
        <dbReference type="ChEBI" id="CHEBI:30616"/>
    </ligand>
</feature>
<feature type="domain" description="Mur ligase central" evidence="8">
    <location>
        <begin position="114"/>
        <end position="222"/>
    </location>
</feature>
<comment type="pathway">
    <text evidence="6">Cell wall biogenesis; peptidoglycan biosynthesis.</text>
</comment>
<keyword evidence="6" id="KW-0961">Cell wall biogenesis/degradation</keyword>
<gene>
    <name evidence="6" type="primary">murD</name>
    <name evidence="9" type="ORF">KTQ36_03710</name>
</gene>
<dbReference type="RefSeq" id="WP_218632399.1">
    <property type="nucleotide sequence ID" value="NZ_JAHVAH010000001.1"/>
</dbReference>
<keyword evidence="6" id="KW-0133">Cell shape</keyword>
<reference evidence="9 10" key="1">
    <citation type="submission" date="2021-07" db="EMBL/GenBank/DDBJ databases">
        <title>The draft genome sequence of Sphingomicrobium sp. B8.</title>
        <authorList>
            <person name="Mu L."/>
        </authorList>
    </citation>
    <scope>NUCLEOTIDE SEQUENCE [LARGE SCALE GENOMIC DNA]</scope>
    <source>
        <strain evidence="9 10">B8</strain>
    </source>
</reference>
<dbReference type="Pfam" id="PF08245">
    <property type="entry name" value="Mur_ligase_M"/>
    <property type="match status" value="1"/>
</dbReference>
<sequence length="408" mass="43713">MILSEAWQGKRYAVYGLARSGLASVEALVRSGAKVACWDDKEEARNAASPFAERIDFLEAGLEGFDALVVSPGVPLNRHPIRELAEKAGCEIIGDVELFARARGTLPEHSVVGITGTNGKSTTTALITHILKESGVPATMSGNIGVPILSQDPLPAGGVYVLELSSYQIDITKSLDCEVAVLLNVTPDHLDRYDGFEAYRDSKLRLFEMQGETRVEIDMRDMKLAFDGTPGGWSASLAGPHNFENATAAILACSALGLERDQIETGLASFAGLPHRMEQVAEKDGVRFVNDSKATNPASAAPALAAYDKVRWIVGGQAKTESLDELEPQLGHVVKAYLIGESEDLWARLLDGKVETVRCGTLEEAVKVAAADASAGEVVLLSPACASFDQFAHFEARGDAFREAVERL</sequence>
<organism evidence="9 10">
    <name type="scientific">Sphingomicrobium clamense</name>
    <dbReference type="NCBI Taxonomy" id="2851013"/>
    <lineage>
        <taxon>Bacteria</taxon>
        <taxon>Pseudomonadati</taxon>
        <taxon>Pseudomonadota</taxon>
        <taxon>Alphaproteobacteria</taxon>
        <taxon>Sphingomonadales</taxon>
        <taxon>Sphingomonadaceae</taxon>
        <taxon>Sphingomicrobium</taxon>
    </lineage>
</organism>
<comment type="catalytic activity">
    <reaction evidence="6">
        <text>UDP-N-acetyl-alpha-D-muramoyl-L-alanine + D-glutamate + ATP = UDP-N-acetyl-alpha-D-muramoyl-L-alanyl-D-glutamate + ADP + phosphate + H(+)</text>
        <dbReference type="Rhea" id="RHEA:16429"/>
        <dbReference type="ChEBI" id="CHEBI:15378"/>
        <dbReference type="ChEBI" id="CHEBI:29986"/>
        <dbReference type="ChEBI" id="CHEBI:30616"/>
        <dbReference type="ChEBI" id="CHEBI:43474"/>
        <dbReference type="ChEBI" id="CHEBI:83898"/>
        <dbReference type="ChEBI" id="CHEBI:83900"/>
        <dbReference type="ChEBI" id="CHEBI:456216"/>
        <dbReference type="EC" id="6.3.2.9"/>
    </reaction>
</comment>
<evidence type="ECO:0000256" key="1">
    <source>
        <dbReference type="ARBA" id="ARBA00022598"/>
    </source>
</evidence>
<evidence type="ECO:0000256" key="3">
    <source>
        <dbReference type="ARBA" id="ARBA00022741"/>
    </source>
</evidence>
<keyword evidence="6" id="KW-0573">Peptidoglycan synthesis</keyword>
<evidence type="ECO:0000259" key="8">
    <source>
        <dbReference type="Pfam" id="PF08245"/>
    </source>
</evidence>
<proteinExistence type="inferred from homology"/>
<feature type="domain" description="Mur ligase C-terminal" evidence="7">
    <location>
        <begin position="275"/>
        <end position="385"/>
    </location>
</feature>
<keyword evidence="10" id="KW-1185">Reference proteome</keyword>
<keyword evidence="4 6" id="KW-0067">ATP-binding</keyword>
<dbReference type="PANTHER" id="PTHR43692">
    <property type="entry name" value="UDP-N-ACETYLMURAMOYLALANINE--D-GLUTAMATE LIGASE"/>
    <property type="match status" value="1"/>
</dbReference>
<name>A0ABS6V4C0_9SPHN</name>
<evidence type="ECO:0000256" key="6">
    <source>
        <dbReference type="HAMAP-Rule" id="MF_00639"/>
    </source>
</evidence>
<evidence type="ECO:0000313" key="9">
    <source>
        <dbReference type="EMBL" id="MBW0144399.1"/>
    </source>
</evidence>
<keyword evidence="6" id="KW-0963">Cytoplasm</keyword>
<comment type="similarity">
    <text evidence="6">Belongs to the MurCDEF family.</text>
</comment>
<keyword evidence="3 6" id="KW-0547">Nucleotide-binding</keyword>
<keyword evidence="2 6" id="KW-0132">Cell division</keyword>
<dbReference type="InterPro" id="IPR018109">
    <property type="entry name" value="Folylpolyglutamate_synth_CS"/>
</dbReference>
<dbReference type="Pfam" id="PF21799">
    <property type="entry name" value="MurD-like_N"/>
    <property type="match status" value="1"/>
</dbReference>
<dbReference type="Proteomes" id="UP000698028">
    <property type="component" value="Unassembled WGS sequence"/>
</dbReference>
<dbReference type="InterPro" id="IPR005762">
    <property type="entry name" value="MurD"/>
</dbReference>
<dbReference type="Pfam" id="PF02875">
    <property type="entry name" value="Mur_ligase_C"/>
    <property type="match status" value="1"/>
</dbReference>
<evidence type="ECO:0000256" key="2">
    <source>
        <dbReference type="ARBA" id="ARBA00022618"/>
    </source>
</evidence>
<dbReference type="HAMAP" id="MF_00639">
    <property type="entry name" value="MurD"/>
    <property type="match status" value="1"/>
</dbReference>
<dbReference type="InterPro" id="IPR013221">
    <property type="entry name" value="Mur_ligase_cen"/>
</dbReference>
<dbReference type="GO" id="GO:0016874">
    <property type="term" value="F:ligase activity"/>
    <property type="evidence" value="ECO:0007669"/>
    <property type="project" value="UniProtKB-KW"/>
</dbReference>
<dbReference type="EC" id="6.3.2.9" evidence="6"/>
<comment type="subcellular location">
    <subcellularLocation>
        <location evidence="6">Cytoplasm</location>
    </subcellularLocation>
</comment>
<dbReference type="PANTHER" id="PTHR43692:SF1">
    <property type="entry name" value="UDP-N-ACETYLMURAMOYLALANINE--D-GLUTAMATE LIGASE"/>
    <property type="match status" value="1"/>
</dbReference>
<dbReference type="PROSITE" id="PS01011">
    <property type="entry name" value="FOLYLPOLYGLU_SYNT_1"/>
    <property type="match status" value="1"/>
</dbReference>
<accession>A0ABS6V4C0</accession>
<comment type="caution">
    <text evidence="9">The sequence shown here is derived from an EMBL/GenBank/DDBJ whole genome shotgun (WGS) entry which is preliminary data.</text>
</comment>
<comment type="function">
    <text evidence="6">Cell wall formation. Catalyzes the addition of glutamate to the nucleotide precursor UDP-N-acetylmuramoyl-L-alanine (UMA).</text>
</comment>
<dbReference type="InterPro" id="IPR004101">
    <property type="entry name" value="Mur_ligase_C"/>
</dbReference>
<evidence type="ECO:0000259" key="7">
    <source>
        <dbReference type="Pfam" id="PF02875"/>
    </source>
</evidence>
<protein>
    <recommendedName>
        <fullName evidence="6">UDP-N-acetylmuramoylalanine--D-glutamate ligase</fullName>
        <ecNumber evidence="6">6.3.2.9</ecNumber>
    </recommendedName>
    <alternativeName>
        <fullName evidence="6">D-glutamic acid-adding enzyme</fullName>
    </alternativeName>
    <alternativeName>
        <fullName evidence="6">UDP-N-acetylmuramoyl-L-alanyl-D-glutamate synthetase</fullName>
    </alternativeName>
</protein>
<evidence type="ECO:0000313" key="10">
    <source>
        <dbReference type="Proteomes" id="UP000698028"/>
    </source>
</evidence>